<dbReference type="Proteomes" id="UP001596045">
    <property type="component" value="Unassembled WGS sequence"/>
</dbReference>
<dbReference type="Gene3D" id="3.30.2130.10">
    <property type="entry name" value="VC0802-like"/>
    <property type="match status" value="1"/>
</dbReference>
<accession>A0ABW0MCJ3</accession>
<evidence type="ECO:0000313" key="2">
    <source>
        <dbReference type="EMBL" id="MFC5475775.1"/>
    </source>
</evidence>
<dbReference type="InterPro" id="IPR045739">
    <property type="entry name" value="ACT_dom_pair"/>
</dbReference>
<keyword evidence="3" id="KW-1185">Reference proteome</keyword>
<dbReference type="InterPro" id="IPR002912">
    <property type="entry name" value="ACT_dom"/>
</dbReference>
<evidence type="ECO:0000313" key="3">
    <source>
        <dbReference type="Proteomes" id="UP001596045"/>
    </source>
</evidence>
<dbReference type="PANTHER" id="PTHR40099:SF1">
    <property type="entry name" value="ACETOLACTATE SYNTHASE, SMALL SUBUNIT"/>
    <property type="match status" value="1"/>
</dbReference>
<proteinExistence type="predicted"/>
<dbReference type="SUPFAM" id="SSF55021">
    <property type="entry name" value="ACT-like"/>
    <property type="match status" value="2"/>
</dbReference>
<organism evidence="2 3">
    <name type="scientific">Paraherbaspirillum soli</name>
    <dbReference type="NCBI Taxonomy" id="631222"/>
    <lineage>
        <taxon>Bacteria</taxon>
        <taxon>Pseudomonadati</taxon>
        <taxon>Pseudomonadota</taxon>
        <taxon>Betaproteobacteria</taxon>
        <taxon>Burkholderiales</taxon>
        <taxon>Oxalobacteraceae</taxon>
        <taxon>Paraherbaspirillum</taxon>
    </lineage>
</organism>
<sequence length="129" mass="14233">MKAIKLITQDRLGLMAEIAEILAQQHINIDSFGGKTVDHLAVMELVVDRPDEAMHVLIDKGFQAVSDDLITIRIDDRPGALAQITRELTDAKLSIRGISTLQRQEGHCFVALSTDNDAVARKLLQTLAF</sequence>
<dbReference type="EMBL" id="JBHSMT010000028">
    <property type="protein sequence ID" value="MFC5475775.1"/>
    <property type="molecule type" value="Genomic_DNA"/>
</dbReference>
<dbReference type="InterPro" id="IPR045865">
    <property type="entry name" value="ACT-like_dom_sf"/>
</dbReference>
<dbReference type="Pfam" id="PF19571">
    <property type="entry name" value="ACT_8"/>
    <property type="match status" value="1"/>
</dbReference>
<reference evidence="3" key="1">
    <citation type="journal article" date="2019" name="Int. J. Syst. Evol. Microbiol.">
        <title>The Global Catalogue of Microorganisms (GCM) 10K type strain sequencing project: providing services to taxonomists for standard genome sequencing and annotation.</title>
        <authorList>
            <consortium name="The Broad Institute Genomics Platform"/>
            <consortium name="The Broad Institute Genome Sequencing Center for Infectious Disease"/>
            <person name="Wu L."/>
            <person name="Ma J."/>
        </authorList>
    </citation>
    <scope>NUCLEOTIDE SEQUENCE [LARGE SCALE GENOMIC DNA]</scope>
    <source>
        <strain evidence="3">JCM 17066</strain>
    </source>
</reference>
<dbReference type="PROSITE" id="PS51671">
    <property type="entry name" value="ACT"/>
    <property type="match status" value="1"/>
</dbReference>
<comment type="caution">
    <text evidence="2">The sequence shown here is derived from an EMBL/GenBank/DDBJ whole genome shotgun (WGS) entry which is preliminary data.</text>
</comment>
<gene>
    <name evidence="2" type="ORF">ACFPM8_17575</name>
</gene>
<protein>
    <submittedName>
        <fullName evidence="2">ACT domain-containing protein</fullName>
    </submittedName>
</protein>
<feature type="domain" description="ACT" evidence="1">
    <location>
        <begin position="3"/>
        <end position="77"/>
    </location>
</feature>
<dbReference type="PANTHER" id="PTHR40099">
    <property type="entry name" value="ACETOLACTATE SYNTHASE, SMALL SUBUNIT"/>
    <property type="match status" value="1"/>
</dbReference>
<name>A0ABW0MCJ3_9BURK</name>
<dbReference type="RefSeq" id="WP_378999377.1">
    <property type="nucleotide sequence ID" value="NZ_JBHSMT010000028.1"/>
</dbReference>
<evidence type="ECO:0000259" key="1">
    <source>
        <dbReference type="PROSITE" id="PS51671"/>
    </source>
</evidence>